<feature type="compositionally biased region" description="Basic residues" evidence="1">
    <location>
        <begin position="171"/>
        <end position="184"/>
    </location>
</feature>
<evidence type="ECO:0000256" key="1">
    <source>
        <dbReference type="SAM" id="MobiDB-lite"/>
    </source>
</evidence>
<feature type="compositionally biased region" description="Basic residues" evidence="1">
    <location>
        <begin position="130"/>
        <end position="141"/>
    </location>
</feature>
<proteinExistence type="predicted"/>
<dbReference type="AlphaFoldDB" id="A0A8C5MXB4"/>
<dbReference type="PANTHER" id="PTHR22444:SF1">
    <property type="entry name" value="GLUTAMATE-RICH PROTEIN 1"/>
    <property type="match status" value="1"/>
</dbReference>
<sequence>MLKCQIPEISICGFQRGLDSRVRPSATKPLVSKVLARLYPHEVSCTPNLEDPNLQAKVFLRSNGDKKDMKDSPAPTEYLQDAGKGPPEEQKVYTANLPPENHVQSSHDCVSSAKGSEESEDTEGLEEGKRFRRRRRKKKVSIKPQAEAENDNNMLPKPSCPQTSDRVPINKNKRRKLQRKRQKERLKAAGLWTKTKATDPNHQCKEETVSLGQPSEEHAEKDLQKKSEDLLDFLNATQELYFTDVHPGRFKCANDTAPADAVFETLNRIKSGEMPSSDVTALHHLKTLVLLQDIERLEDCLDSFKEHSALPVDHRVVLCSLFRYWITDILPMRKK</sequence>
<reference evidence="2" key="2">
    <citation type="submission" date="2025-09" db="UniProtKB">
        <authorList>
            <consortium name="Ensembl"/>
        </authorList>
    </citation>
    <scope>IDENTIFICATION</scope>
</reference>
<dbReference type="Ensembl" id="ENSLLET00000021883.1">
    <property type="protein sequence ID" value="ENSLLEP00000021066.1"/>
    <property type="gene ID" value="ENSLLEG00000013336.1"/>
</dbReference>
<dbReference type="OrthoDB" id="6151351at2759"/>
<accession>A0A8C5MXB4</accession>
<feature type="compositionally biased region" description="Basic and acidic residues" evidence="1">
    <location>
        <begin position="196"/>
        <end position="208"/>
    </location>
</feature>
<keyword evidence="3" id="KW-1185">Reference proteome</keyword>
<gene>
    <name evidence="2" type="primary">ERICH1</name>
</gene>
<dbReference type="InterPro" id="IPR026719">
    <property type="entry name" value="ERICH1"/>
</dbReference>
<name>A0A8C5MXB4_9ANUR</name>
<evidence type="ECO:0000313" key="3">
    <source>
        <dbReference type="Proteomes" id="UP000694569"/>
    </source>
</evidence>
<evidence type="ECO:0000313" key="2">
    <source>
        <dbReference type="Ensembl" id="ENSLLEP00000021066.1"/>
    </source>
</evidence>
<protein>
    <submittedName>
        <fullName evidence="2">Glutamate rich 1</fullName>
    </submittedName>
</protein>
<dbReference type="Proteomes" id="UP000694569">
    <property type="component" value="Unplaced"/>
</dbReference>
<reference evidence="2" key="1">
    <citation type="submission" date="2025-08" db="UniProtKB">
        <authorList>
            <consortium name="Ensembl"/>
        </authorList>
    </citation>
    <scope>IDENTIFICATION</scope>
</reference>
<feature type="region of interest" description="Disordered" evidence="1">
    <location>
        <begin position="63"/>
        <end position="221"/>
    </location>
</feature>
<dbReference type="GeneTree" id="ENSGT00390000005606"/>
<dbReference type="PANTHER" id="PTHR22444">
    <property type="entry name" value="GLUTAMATE-RICH PROTEIN 1"/>
    <property type="match status" value="1"/>
</dbReference>
<organism evidence="2 3">
    <name type="scientific">Leptobrachium leishanense</name>
    <name type="common">Leishan spiny toad</name>
    <dbReference type="NCBI Taxonomy" id="445787"/>
    <lineage>
        <taxon>Eukaryota</taxon>
        <taxon>Metazoa</taxon>
        <taxon>Chordata</taxon>
        <taxon>Craniata</taxon>
        <taxon>Vertebrata</taxon>
        <taxon>Euteleostomi</taxon>
        <taxon>Amphibia</taxon>
        <taxon>Batrachia</taxon>
        <taxon>Anura</taxon>
        <taxon>Pelobatoidea</taxon>
        <taxon>Megophryidae</taxon>
        <taxon>Leptobrachium</taxon>
    </lineage>
</organism>